<dbReference type="SMART" id="SM00895">
    <property type="entry name" value="FCD"/>
    <property type="match status" value="1"/>
</dbReference>
<evidence type="ECO:0000256" key="2">
    <source>
        <dbReference type="ARBA" id="ARBA00023125"/>
    </source>
</evidence>
<keyword evidence="3" id="KW-0804">Transcription</keyword>
<dbReference type="PROSITE" id="PS50949">
    <property type="entry name" value="HTH_GNTR"/>
    <property type="match status" value="1"/>
</dbReference>
<dbReference type="SUPFAM" id="SSF46785">
    <property type="entry name" value="Winged helix' DNA-binding domain"/>
    <property type="match status" value="1"/>
</dbReference>
<dbReference type="Pfam" id="PF07729">
    <property type="entry name" value="FCD"/>
    <property type="match status" value="1"/>
</dbReference>
<dbReference type="GO" id="GO:0003700">
    <property type="term" value="F:DNA-binding transcription factor activity"/>
    <property type="evidence" value="ECO:0007669"/>
    <property type="project" value="InterPro"/>
</dbReference>
<dbReference type="HOGENOM" id="CLU_017584_9_3_9"/>
<keyword evidence="6" id="KW-1185">Reference proteome</keyword>
<dbReference type="Proteomes" id="UP000001572">
    <property type="component" value="Chromosome"/>
</dbReference>
<organism evidence="5 6">
    <name type="scientific">Alkaliphilus metalliredigens (strain QYMF)</name>
    <dbReference type="NCBI Taxonomy" id="293826"/>
    <lineage>
        <taxon>Bacteria</taxon>
        <taxon>Bacillati</taxon>
        <taxon>Bacillota</taxon>
        <taxon>Clostridia</taxon>
        <taxon>Peptostreptococcales</taxon>
        <taxon>Natronincolaceae</taxon>
        <taxon>Alkaliphilus</taxon>
    </lineage>
</organism>
<name>A6TK92_ALKMQ</name>
<dbReference type="PRINTS" id="PR00035">
    <property type="entry name" value="HTHGNTR"/>
</dbReference>
<dbReference type="PANTHER" id="PTHR43537:SF43">
    <property type="entry name" value="GNTR-FAMILY TRANSCRIPTIONAL REGULATOR"/>
    <property type="match status" value="1"/>
</dbReference>
<reference evidence="6" key="1">
    <citation type="journal article" date="2016" name="Genome Announc.">
        <title>Complete genome sequence of Alkaliphilus metalliredigens strain QYMF, an alkaliphilic and metal-reducing bacterium isolated from borax-contaminated leachate ponds.</title>
        <authorList>
            <person name="Hwang C."/>
            <person name="Copeland A."/>
            <person name="Lucas S."/>
            <person name="Lapidus A."/>
            <person name="Barry K."/>
            <person name="Detter J.C."/>
            <person name="Glavina Del Rio T."/>
            <person name="Hammon N."/>
            <person name="Israni S."/>
            <person name="Dalin E."/>
            <person name="Tice H."/>
            <person name="Pitluck S."/>
            <person name="Chertkov O."/>
            <person name="Brettin T."/>
            <person name="Bruce D."/>
            <person name="Han C."/>
            <person name="Schmutz J."/>
            <person name="Larimer F."/>
            <person name="Land M.L."/>
            <person name="Hauser L."/>
            <person name="Kyrpides N."/>
            <person name="Mikhailova N."/>
            <person name="Ye Q."/>
            <person name="Zhou J."/>
            <person name="Richardson P."/>
            <person name="Fields M.W."/>
        </authorList>
    </citation>
    <scope>NUCLEOTIDE SEQUENCE [LARGE SCALE GENOMIC DNA]</scope>
    <source>
        <strain evidence="6">QYMF</strain>
    </source>
</reference>
<proteinExistence type="predicted"/>
<dbReference type="Gene3D" id="1.10.10.10">
    <property type="entry name" value="Winged helix-like DNA-binding domain superfamily/Winged helix DNA-binding domain"/>
    <property type="match status" value="1"/>
</dbReference>
<sequence length="231" mass="26387">MSMEQKTDKVYQQVIDYISCLIKEGILKKGDKIPTERDLSVRFGVSRNSIREALKILEVIGLVVRRQGDGTFIKEQFDDCLTEPLSMVFMLEEIGIDDIFQFRNMIEVQTVVLAASRITDAEIQQLEMTYQNMIRETDDVNKAKYDIEFHHIIAKASRNVLILNSYNVMSSLMGAFINNIRIKVLEGGGTEEVVSAIHKKILEALKSRDPQLAEVAIKEHMEVINSMFKQV</sequence>
<keyword evidence="1" id="KW-0805">Transcription regulation</keyword>
<dbReference type="InterPro" id="IPR036388">
    <property type="entry name" value="WH-like_DNA-bd_sf"/>
</dbReference>
<evidence type="ECO:0000259" key="4">
    <source>
        <dbReference type="PROSITE" id="PS50949"/>
    </source>
</evidence>
<dbReference type="KEGG" id="amt:Amet_0381"/>
<dbReference type="InterPro" id="IPR011711">
    <property type="entry name" value="GntR_C"/>
</dbReference>
<dbReference type="Pfam" id="PF00392">
    <property type="entry name" value="GntR"/>
    <property type="match status" value="1"/>
</dbReference>
<dbReference type="GO" id="GO:0003677">
    <property type="term" value="F:DNA binding"/>
    <property type="evidence" value="ECO:0007669"/>
    <property type="project" value="UniProtKB-KW"/>
</dbReference>
<dbReference type="PANTHER" id="PTHR43537">
    <property type="entry name" value="TRANSCRIPTIONAL REGULATOR, GNTR FAMILY"/>
    <property type="match status" value="1"/>
</dbReference>
<dbReference type="EMBL" id="CP000724">
    <property type="protein sequence ID" value="ABR46610.1"/>
    <property type="molecule type" value="Genomic_DNA"/>
</dbReference>
<dbReference type="Gene3D" id="1.20.120.530">
    <property type="entry name" value="GntR ligand-binding domain-like"/>
    <property type="match status" value="1"/>
</dbReference>
<dbReference type="OrthoDB" id="9799482at2"/>
<dbReference type="eggNOG" id="COG2186">
    <property type="taxonomic scope" value="Bacteria"/>
</dbReference>
<dbReference type="STRING" id="293826.Amet_0381"/>
<protein>
    <submittedName>
        <fullName evidence="5">GntR domain protein</fullName>
    </submittedName>
</protein>
<dbReference type="SUPFAM" id="SSF48008">
    <property type="entry name" value="GntR ligand-binding domain-like"/>
    <property type="match status" value="1"/>
</dbReference>
<dbReference type="SMART" id="SM00345">
    <property type="entry name" value="HTH_GNTR"/>
    <property type="match status" value="1"/>
</dbReference>
<dbReference type="InterPro" id="IPR036390">
    <property type="entry name" value="WH_DNA-bd_sf"/>
</dbReference>
<accession>A6TK92</accession>
<evidence type="ECO:0000256" key="3">
    <source>
        <dbReference type="ARBA" id="ARBA00023163"/>
    </source>
</evidence>
<dbReference type="InterPro" id="IPR008920">
    <property type="entry name" value="TF_FadR/GntR_C"/>
</dbReference>
<gene>
    <name evidence="5" type="ordered locus">Amet_0381</name>
</gene>
<feature type="domain" description="HTH gntR-type" evidence="4">
    <location>
        <begin position="8"/>
        <end position="76"/>
    </location>
</feature>
<evidence type="ECO:0000256" key="1">
    <source>
        <dbReference type="ARBA" id="ARBA00023015"/>
    </source>
</evidence>
<evidence type="ECO:0000313" key="6">
    <source>
        <dbReference type="Proteomes" id="UP000001572"/>
    </source>
</evidence>
<keyword evidence="2" id="KW-0238">DNA-binding</keyword>
<dbReference type="InterPro" id="IPR000524">
    <property type="entry name" value="Tscrpt_reg_HTH_GntR"/>
</dbReference>
<dbReference type="CDD" id="cd07377">
    <property type="entry name" value="WHTH_GntR"/>
    <property type="match status" value="1"/>
</dbReference>
<dbReference type="AlphaFoldDB" id="A6TK92"/>
<evidence type="ECO:0000313" key="5">
    <source>
        <dbReference type="EMBL" id="ABR46610.1"/>
    </source>
</evidence>